<proteinExistence type="predicted"/>
<protein>
    <submittedName>
        <fullName evidence="1">Uncharacterized protein</fullName>
    </submittedName>
</protein>
<gene>
    <name evidence="1" type="ORF">SAMN04488498_113106</name>
</gene>
<dbReference type="RefSeq" id="WP_149762041.1">
    <property type="nucleotide sequence ID" value="NZ_BSPE01000003.1"/>
</dbReference>
<accession>A0A1I4CJA2</accession>
<dbReference type="Proteomes" id="UP000323300">
    <property type="component" value="Unassembled WGS sequence"/>
</dbReference>
<organism evidence="1 2">
    <name type="scientific">Neomesorhizobium albiziae</name>
    <dbReference type="NCBI Taxonomy" id="335020"/>
    <lineage>
        <taxon>Bacteria</taxon>
        <taxon>Pseudomonadati</taxon>
        <taxon>Pseudomonadota</taxon>
        <taxon>Alphaproteobacteria</taxon>
        <taxon>Hyphomicrobiales</taxon>
        <taxon>Phyllobacteriaceae</taxon>
        <taxon>Neomesorhizobium</taxon>
    </lineage>
</organism>
<sequence>MAVIPLKGAKAGREIAKPHEVTPQEVKALASYERKKSARPPLPRIKIAMGKKDDGTSEACLTVDHADALTGYKLLQEATGCESRAFFEGTLDAAGAISRTINAIDESKMNYALAFVAGLHPQDQVETTLGVQMAAIHFATVKAAENFAGARTVEVLDMQERALNRLARTFAAQVEALKRYRSKGEQRVIVERVTVHEGGQAIVGNVASGGAGEEAKNVR</sequence>
<keyword evidence="2" id="KW-1185">Reference proteome</keyword>
<reference evidence="1 2" key="1">
    <citation type="submission" date="2016-10" db="EMBL/GenBank/DDBJ databases">
        <authorList>
            <person name="Varghese N."/>
            <person name="Submissions S."/>
        </authorList>
    </citation>
    <scope>NUCLEOTIDE SEQUENCE [LARGE SCALE GENOMIC DNA]</scope>
    <source>
        <strain evidence="1 2">DSM 21822</strain>
    </source>
</reference>
<dbReference type="OrthoDB" id="7432673at2"/>
<dbReference type="AlphaFoldDB" id="A0A1I4CJA2"/>
<dbReference type="EMBL" id="FOSL01000013">
    <property type="protein sequence ID" value="SFK81318.1"/>
    <property type="molecule type" value="Genomic_DNA"/>
</dbReference>
<evidence type="ECO:0000313" key="2">
    <source>
        <dbReference type="Proteomes" id="UP000323300"/>
    </source>
</evidence>
<name>A0A1I4CJA2_9HYPH</name>
<evidence type="ECO:0000313" key="1">
    <source>
        <dbReference type="EMBL" id="SFK81318.1"/>
    </source>
</evidence>